<keyword evidence="3" id="KW-1185">Reference proteome</keyword>
<dbReference type="Proteomes" id="UP000824166">
    <property type="component" value="Unassembled WGS sequence"/>
</dbReference>
<dbReference type="RefSeq" id="WP_216926964.1">
    <property type="nucleotide sequence ID" value="NZ_JAHOPC010000019.1"/>
</dbReference>
<gene>
    <name evidence="2" type="ORF">KSW38_21375</name>
</gene>
<dbReference type="EMBL" id="JAHOPC010000019">
    <property type="protein sequence ID" value="MBU8868849.1"/>
    <property type="molecule type" value="Genomic_DNA"/>
</dbReference>
<feature type="transmembrane region" description="Helical" evidence="1">
    <location>
        <begin position="43"/>
        <end position="60"/>
    </location>
</feature>
<reference evidence="2 3" key="1">
    <citation type="submission" date="2021-06" db="EMBL/GenBank/DDBJ databases">
        <authorList>
            <person name="Jeong J.W."/>
        </authorList>
    </citation>
    <scope>NUCLEOTIDE SEQUENCE [LARGE SCALE GENOMIC DNA]</scope>
    <source>
        <strain evidence="2 3">MMS21-TAE1-1</strain>
    </source>
</reference>
<proteinExistence type="predicted"/>
<sequence>MHLNERERRVLQQLERELFIQDPDLARQLETGIPARRTYEPQARHVLAVAVGVLMMLLAIPINPSPLGYCGFLLMAWGLVAHRVQKARSASD</sequence>
<dbReference type="InterPro" id="IPR021401">
    <property type="entry name" value="DUF3040"/>
</dbReference>
<protein>
    <submittedName>
        <fullName evidence="2">DUF3040 domain-containing protein</fullName>
    </submittedName>
</protein>
<accession>A0ABS6IEP0</accession>
<keyword evidence="1" id="KW-1133">Transmembrane helix</keyword>
<organism evidence="2 3">
    <name type="scientific">Paenarthrobacter aromaticivorans</name>
    <dbReference type="NCBI Taxonomy" id="2849150"/>
    <lineage>
        <taxon>Bacteria</taxon>
        <taxon>Bacillati</taxon>
        <taxon>Actinomycetota</taxon>
        <taxon>Actinomycetes</taxon>
        <taxon>Micrococcales</taxon>
        <taxon>Micrococcaceae</taxon>
        <taxon>Paenarthrobacter</taxon>
    </lineage>
</organism>
<keyword evidence="1" id="KW-0812">Transmembrane</keyword>
<name>A0ABS6IEP0_9MICC</name>
<evidence type="ECO:0000313" key="2">
    <source>
        <dbReference type="EMBL" id="MBU8868849.1"/>
    </source>
</evidence>
<evidence type="ECO:0000313" key="3">
    <source>
        <dbReference type="Proteomes" id="UP000824166"/>
    </source>
</evidence>
<evidence type="ECO:0000256" key="1">
    <source>
        <dbReference type="SAM" id="Phobius"/>
    </source>
</evidence>
<dbReference type="Pfam" id="PF11239">
    <property type="entry name" value="DUF3040"/>
    <property type="match status" value="1"/>
</dbReference>
<comment type="caution">
    <text evidence="2">The sequence shown here is derived from an EMBL/GenBank/DDBJ whole genome shotgun (WGS) entry which is preliminary data.</text>
</comment>
<keyword evidence="1" id="KW-0472">Membrane</keyword>